<dbReference type="CDD" id="cd18807">
    <property type="entry name" value="SF1_C_UvrD"/>
    <property type="match status" value="1"/>
</dbReference>
<dbReference type="InterPro" id="IPR027417">
    <property type="entry name" value="P-loop_NTPase"/>
</dbReference>
<keyword evidence="5 11" id="KW-0067">ATP-binding</keyword>
<evidence type="ECO:0000256" key="4">
    <source>
        <dbReference type="ARBA" id="ARBA00022806"/>
    </source>
</evidence>
<dbReference type="SUPFAM" id="SSF52540">
    <property type="entry name" value="P-loop containing nucleoside triphosphate hydrolases"/>
    <property type="match status" value="1"/>
</dbReference>
<gene>
    <name evidence="14" type="ORF">H8Z77_02375</name>
</gene>
<comment type="catalytic activity">
    <reaction evidence="10">
        <text>ATP + H2O = ADP + phosphate + H(+)</text>
        <dbReference type="Rhea" id="RHEA:13065"/>
        <dbReference type="ChEBI" id="CHEBI:15377"/>
        <dbReference type="ChEBI" id="CHEBI:15378"/>
        <dbReference type="ChEBI" id="CHEBI:30616"/>
        <dbReference type="ChEBI" id="CHEBI:43474"/>
        <dbReference type="ChEBI" id="CHEBI:456216"/>
        <dbReference type="EC" id="5.6.2.4"/>
    </reaction>
</comment>
<comment type="catalytic activity">
    <reaction evidence="8">
        <text>Couples ATP hydrolysis with the unwinding of duplex DNA by translocating in the 3'-5' direction.</text>
        <dbReference type="EC" id="5.6.2.4"/>
    </reaction>
</comment>
<evidence type="ECO:0000256" key="1">
    <source>
        <dbReference type="ARBA" id="ARBA00009922"/>
    </source>
</evidence>
<name>A0ABR7IP20_9CLOT</name>
<protein>
    <recommendedName>
        <fullName evidence="9">DNA 3'-5' helicase</fullName>
        <ecNumber evidence="9">5.6.2.4</ecNumber>
    </recommendedName>
</protein>
<evidence type="ECO:0000256" key="3">
    <source>
        <dbReference type="ARBA" id="ARBA00022801"/>
    </source>
</evidence>
<dbReference type="Pfam" id="PF00580">
    <property type="entry name" value="UvrD-helicase"/>
    <property type="match status" value="1"/>
</dbReference>
<dbReference type="RefSeq" id="WP_186996061.1">
    <property type="nucleotide sequence ID" value="NZ_JACOQK010000001.1"/>
</dbReference>
<evidence type="ECO:0000256" key="2">
    <source>
        <dbReference type="ARBA" id="ARBA00022741"/>
    </source>
</evidence>
<dbReference type="Gene3D" id="3.40.50.300">
    <property type="entry name" value="P-loop containing nucleotide triphosphate hydrolases"/>
    <property type="match status" value="2"/>
</dbReference>
<evidence type="ECO:0000256" key="6">
    <source>
        <dbReference type="ARBA" id="ARBA00023125"/>
    </source>
</evidence>
<evidence type="ECO:0000313" key="14">
    <source>
        <dbReference type="EMBL" id="MBC5786868.1"/>
    </source>
</evidence>
<evidence type="ECO:0000313" key="15">
    <source>
        <dbReference type="Proteomes" id="UP000649151"/>
    </source>
</evidence>
<accession>A0ABR7IP20</accession>
<dbReference type="Gene3D" id="1.10.486.10">
    <property type="entry name" value="PCRA, domain 4"/>
    <property type="match status" value="1"/>
</dbReference>
<dbReference type="CDD" id="cd17932">
    <property type="entry name" value="DEXQc_UvrD"/>
    <property type="match status" value="1"/>
</dbReference>
<dbReference type="Gene3D" id="3.20.20.140">
    <property type="entry name" value="Metal-dependent hydrolases"/>
    <property type="match status" value="1"/>
</dbReference>
<dbReference type="Gene3D" id="1.10.10.160">
    <property type="match status" value="1"/>
</dbReference>
<feature type="domain" description="UvrD-like helicase C-terminal" evidence="13">
    <location>
        <begin position="726"/>
        <end position="991"/>
    </location>
</feature>
<keyword evidence="2 11" id="KW-0547">Nucleotide-binding</keyword>
<evidence type="ECO:0000256" key="5">
    <source>
        <dbReference type="ARBA" id="ARBA00022840"/>
    </source>
</evidence>
<dbReference type="InterPro" id="IPR000212">
    <property type="entry name" value="DNA_helicase_UvrD/REP"/>
</dbReference>
<dbReference type="InterPro" id="IPR014016">
    <property type="entry name" value="UvrD-like_ATP-bd"/>
</dbReference>
<dbReference type="PANTHER" id="PTHR11070:SF2">
    <property type="entry name" value="ATP-DEPENDENT DNA HELICASE SRS2"/>
    <property type="match status" value="1"/>
</dbReference>
<evidence type="ECO:0000256" key="7">
    <source>
        <dbReference type="ARBA" id="ARBA00023235"/>
    </source>
</evidence>
<comment type="caution">
    <text evidence="14">The sequence shown here is derived from an EMBL/GenBank/DDBJ whole genome shotgun (WGS) entry which is preliminary data.</text>
</comment>
<dbReference type="PANTHER" id="PTHR11070">
    <property type="entry name" value="UVRD / RECB / PCRA DNA HELICASE FAMILY MEMBER"/>
    <property type="match status" value="1"/>
</dbReference>
<dbReference type="InterPro" id="IPR014017">
    <property type="entry name" value="DNA_helicase_UvrD-like_C"/>
</dbReference>
<evidence type="ECO:0000256" key="9">
    <source>
        <dbReference type="ARBA" id="ARBA00034808"/>
    </source>
</evidence>
<keyword evidence="15" id="KW-1185">Reference proteome</keyword>
<dbReference type="EC" id="5.6.2.4" evidence="9"/>
<evidence type="ECO:0000256" key="8">
    <source>
        <dbReference type="ARBA" id="ARBA00034617"/>
    </source>
</evidence>
<dbReference type="EMBL" id="JACOQK010000001">
    <property type="protein sequence ID" value="MBC5786868.1"/>
    <property type="molecule type" value="Genomic_DNA"/>
</dbReference>
<comment type="similarity">
    <text evidence="1">Belongs to the helicase family. UvrD subfamily.</text>
</comment>
<dbReference type="SUPFAM" id="SSF89550">
    <property type="entry name" value="PHP domain-like"/>
    <property type="match status" value="1"/>
</dbReference>
<keyword evidence="6" id="KW-0238">DNA-binding</keyword>
<keyword evidence="7" id="KW-0413">Isomerase</keyword>
<evidence type="ECO:0000256" key="10">
    <source>
        <dbReference type="ARBA" id="ARBA00048988"/>
    </source>
</evidence>
<feature type="domain" description="UvrD-like helicase ATP-binding" evidence="12">
    <location>
        <begin position="465"/>
        <end position="725"/>
    </location>
</feature>
<dbReference type="Pfam" id="PF13361">
    <property type="entry name" value="UvrD_C"/>
    <property type="match status" value="2"/>
</dbReference>
<feature type="binding site" evidence="11">
    <location>
        <begin position="486"/>
        <end position="493"/>
    </location>
    <ligand>
        <name>ATP</name>
        <dbReference type="ChEBI" id="CHEBI:30616"/>
    </ligand>
</feature>
<evidence type="ECO:0000259" key="13">
    <source>
        <dbReference type="PROSITE" id="PS51217"/>
    </source>
</evidence>
<dbReference type="PROSITE" id="PS51217">
    <property type="entry name" value="UVRD_HELICASE_CTER"/>
    <property type="match status" value="1"/>
</dbReference>
<dbReference type="CDD" id="cd19067">
    <property type="entry name" value="PfuEndoQ-like"/>
    <property type="match status" value="1"/>
</dbReference>
<dbReference type="PROSITE" id="PS51198">
    <property type="entry name" value="UVRD_HELICASE_ATP_BIND"/>
    <property type="match status" value="1"/>
</dbReference>
<dbReference type="Proteomes" id="UP000649151">
    <property type="component" value="Unassembled WGS sequence"/>
</dbReference>
<organism evidence="14 15">
    <name type="scientific">Clostridium facile</name>
    <dbReference type="NCBI Taxonomy" id="2763035"/>
    <lineage>
        <taxon>Bacteria</taxon>
        <taxon>Bacillati</taxon>
        <taxon>Bacillota</taxon>
        <taxon>Clostridia</taxon>
        <taxon>Eubacteriales</taxon>
        <taxon>Clostridiaceae</taxon>
        <taxon>Clostridium</taxon>
    </lineage>
</organism>
<dbReference type="InterPro" id="IPR016195">
    <property type="entry name" value="Pol/histidinol_Pase-like"/>
</dbReference>
<evidence type="ECO:0000256" key="11">
    <source>
        <dbReference type="PROSITE-ProRule" id="PRU00560"/>
    </source>
</evidence>
<reference evidence="14 15" key="1">
    <citation type="submission" date="2020-08" db="EMBL/GenBank/DDBJ databases">
        <title>Genome public.</title>
        <authorList>
            <person name="Liu C."/>
            <person name="Sun Q."/>
        </authorList>
    </citation>
    <scope>NUCLEOTIDE SEQUENCE [LARGE SCALE GENOMIC DNA]</scope>
    <source>
        <strain evidence="14 15">NSJ-27</strain>
    </source>
</reference>
<sequence>MYIADLHIHSKYSRATSKDCVPEHLDFWAKRKGIQLIGTGDFTHPAWREELKEKLIPAEQGLYQLKPEYQIEDRIAGEQQNTRFVLSGEISSIYKKNGKVRKVHNVILLPSLEAAEELSKKLEAIGNIHSDGRPILGLDSHDLLEITLESCPDAIFIPAHIWTPHFSLFGAFSGFDTIEECFEDLTPYIHALETGLSSDPPMNWMVSALDRFTLVSNSDAHSPQKLGREANLLETELSYQGLYHAIQEGKQGGFAGTIEFFPEEGKYHYDGHRNCNLCLKPSETVKFGGKCPICGKKITIGVQHRVEQLADREEGFQLPGAAYFESLVPLPEVIAASIGVSSISVKVKKQYETMLREIGPEFYILREAPLEQIGQVAGVCVQEGIKRLRQGKVTRVPGYDGEYGTIQLLTKEEIDGFQGQINLLSTCGQNFTVKKEEKPTFSVPTPTEEASQTEKNQEVSQDILSGLNQQQLKAVTTKAHSVAVIAGPGTGKTKTLISRIAYLVERCNVKPGEITAVTFTNKAAEEMRQRLEQQFGSKRTVRSMTIGTFHSICMELLEELEGNPVHLLDESEAMQMAGDLLRQQEIKYSPRKFLQELSKYKNGIAVEDLEQLEPVFQQYQAQLQQQGRLDFDDLLLRMIELSGKLTPAKKKRFHYLMVDEYQDINQVQRELIGLWSQHSKGFMAIGDPDQSIYGFRGSDAHCFEQLKETNPDTEFIRLTQNYRSTPEIIRAAQAAIAPNPSFDERILEANKESGEPVSLLYAETELSEGIYIAKEINRLVGGIDMLDTEMLGHPTDHTRTWEFSDIAVLYRTHHQARILEKCFQKEGIPYLVKGRDDFLMEESVRGTIQFFRFLWDESDHAALSTSLKLIWNCPEDIIQYVVSQLEKQNLLELEEDFAKIGHLQQWLQAVKAYQPLIKKQKPWKLLQDWCVFLHWQDSKPLKKLEQMAVFYPDMPALLQALLLGEEGDLARNCSQYDAGAVTLMTLHGSKGLEFPIVFLAGLQQGCLPLESEAHPADLEEERRLFYVGMTRAKDKLVMTAPKEYSQFTEGFPEGVLETGQAHQKKAVQAGKQLNLLDFI</sequence>
<proteinExistence type="inferred from homology"/>
<keyword evidence="3 11" id="KW-0378">Hydrolase</keyword>
<evidence type="ECO:0000259" key="12">
    <source>
        <dbReference type="PROSITE" id="PS51198"/>
    </source>
</evidence>
<keyword evidence="4 11" id="KW-0347">Helicase</keyword>
<dbReference type="InterPro" id="IPR013986">
    <property type="entry name" value="DExx_box_DNA_helicase_dom_sf"/>
</dbReference>